<dbReference type="AlphaFoldDB" id="A0ABD0ZXV5"/>
<sequence>MHASELKAHIWPGHPCLGMLDISACFMQFGSQHGGVPTYGMALPGYVQPEHGTGNPEMTWLPILTGPGALGASYCPPYAAIDGSYQAHKPGLPSSAESSSQENSSNNPNDEEPMERPEVQNNGTSQRSISNPNKQPRRYSEMSFSK</sequence>
<accession>A0ABD0ZXV5</accession>
<dbReference type="PANTHER" id="PTHR46837:SF5">
    <property type="entry name" value="PROTEIN MLN51 HOMOLOG"/>
    <property type="match status" value="1"/>
</dbReference>
<dbReference type="Proteomes" id="UP001558713">
    <property type="component" value="Unassembled WGS sequence"/>
</dbReference>
<feature type="compositionally biased region" description="Polar residues" evidence="1">
    <location>
        <begin position="119"/>
        <end position="134"/>
    </location>
</feature>
<gene>
    <name evidence="2" type="ORF">V5N11_015745</name>
</gene>
<organism evidence="2 3">
    <name type="scientific">Cardamine amara subsp. amara</name>
    <dbReference type="NCBI Taxonomy" id="228776"/>
    <lineage>
        <taxon>Eukaryota</taxon>
        <taxon>Viridiplantae</taxon>
        <taxon>Streptophyta</taxon>
        <taxon>Embryophyta</taxon>
        <taxon>Tracheophyta</taxon>
        <taxon>Spermatophyta</taxon>
        <taxon>Magnoliopsida</taxon>
        <taxon>eudicotyledons</taxon>
        <taxon>Gunneridae</taxon>
        <taxon>Pentapetalae</taxon>
        <taxon>rosids</taxon>
        <taxon>malvids</taxon>
        <taxon>Brassicales</taxon>
        <taxon>Brassicaceae</taxon>
        <taxon>Cardamineae</taxon>
        <taxon>Cardamine</taxon>
    </lineage>
</organism>
<evidence type="ECO:0000313" key="2">
    <source>
        <dbReference type="EMBL" id="KAL1199362.1"/>
    </source>
</evidence>
<protein>
    <submittedName>
        <fullName evidence="2">MLN51-like protein</fullName>
    </submittedName>
</protein>
<feature type="compositionally biased region" description="Low complexity" evidence="1">
    <location>
        <begin position="90"/>
        <end position="108"/>
    </location>
</feature>
<proteinExistence type="predicted"/>
<name>A0ABD0ZXV5_CARAN</name>
<dbReference type="PANTHER" id="PTHR46837">
    <property type="entry name" value="PROTEIN MLN51 HOMOLOG"/>
    <property type="match status" value="1"/>
</dbReference>
<evidence type="ECO:0000256" key="1">
    <source>
        <dbReference type="SAM" id="MobiDB-lite"/>
    </source>
</evidence>
<reference evidence="2 3" key="1">
    <citation type="submission" date="2024-04" db="EMBL/GenBank/DDBJ databases">
        <title>Genome assembly C_amara_ONT_v2.</title>
        <authorList>
            <person name="Yant L."/>
            <person name="Moore C."/>
            <person name="Slenker M."/>
        </authorList>
    </citation>
    <scope>NUCLEOTIDE SEQUENCE [LARGE SCALE GENOMIC DNA]</scope>
    <source>
        <tissue evidence="2">Leaf</tissue>
    </source>
</reference>
<comment type="caution">
    <text evidence="2">The sequence shown here is derived from an EMBL/GenBank/DDBJ whole genome shotgun (WGS) entry which is preliminary data.</text>
</comment>
<feature type="region of interest" description="Disordered" evidence="1">
    <location>
        <begin position="85"/>
        <end position="146"/>
    </location>
</feature>
<evidence type="ECO:0000313" key="3">
    <source>
        <dbReference type="Proteomes" id="UP001558713"/>
    </source>
</evidence>
<dbReference type="EMBL" id="JBANAX010000647">
    <property type="protein sequence ID" value="KAL1199362.1"/>
    <property type="molecule type" value="Genomic_DNA"/>
</dbReference>
<keyword evidence="3" id="KW-1185">Reference proteome</keyword>
<dbReference type="InterPro" id="IPR044796">
    <property type="entry name" value="MLN51_plant"/>
</dbReference>